<dbReference type="EMBL" id="MNTG01000001">
    <property type="protein sequence ID" value="OLA39364.1"/>
    <property type="molecule type" value="Genomic_DNA"/>
</dbReference>
<accession>A0A1Q6RAG7</accession>
<evidence type="ECO:0000313" key="1">
    <source>
        <dbReference type="EMBL" id="OLA39364.1"/>
    </source>
</evidence>
<organism evidence="1 2">
    <name type="scientific">Phascolarctobacterium succinatutens</name>
    <dbReference type="NCBI Taxonomy" id="626940"/>
    <lineage>
        <taxon>Bacteria</taxon>
        <taxon>Bacillati</taxon>
        <taxon>Bacillota</taxon>
        <taxon>Negativicutes</taxon>
        <taxon>Acidaminococcales</taxon>
        <taxon>Acidaminococcaceae</taxon>
        <taxon>Phascolarctobacterium</taxon>
    </lineage>
</organism>
<dbReference type="RefSeq" id="WP_293725249.1">
    <property type="nucleotide sequence ID" value="NZ_CALJWU010000009.1"/>
</dbReference>
<dbReference type="Proteomes" id="UP000186777">
    <property type="component" value="Unassembled WGS sequence"/>
</dbReference>
<comment type="caution">
    <text evidence="1">The sequence shown here is derived from an EMBL/GenBank/DDBJ whole genome shotgun (WGS) entry which is preliminary data.</text>
</comment>
<gene>
    <name evidence="1" type="ORF">BHW43_00250</name>
</gene>
<sequence>MEPIAVTLDKACELTAIGKASMVKLMQDPKFPVFKIGNKSVIPVAGLRKYIETLGAEHYGVV</sequence>
<protein>
    <recommendedName>
        <fullName evidence="3">Helix-turn-helix domain-containing protein</fullName>
    </recommendedName>
</protein>
<evidence type="ECO:0008006" key="3">
    <source>
        <dbReference type="Google" id="ProtNLM"/>
    </source>
</evidence>
<proteinExistence type="predicted"/>
<dbReference type="STRING" id="626940.BHW43_00250"/>
<dbReference type="AlphaFoldDB" id="A0A1Q6RAG7"/>
<evidence type="ECO:0000313" key="2">
    <source>
        <dbReference type="Proteomes" id="UP000186777"/>
    </source>
</evidence>
<reference evidence="1 2" key="1">
    <citation type="journal article" date="2016" name="Nat. Biotechnol.">
        <title>Measurement of bacterial replication rates in microbial communities.</title>
        <authorList>
            <person name="Brown C.T."/>
            <person name="Olm M.R."/>
            <person name="Thomas B.C."/>
            <person name="Banfield J.F."/>
        </authorList>
    </citation>
    <scope>NUCLEOTIDE SEQUENCE [LARGE SCALE GENOMIC DNA]</scope>
    <source>
        <strain evidence="1">46_33</strain>
    </source>
</reference>
<name>A0A1Q6RAG7_9FIRM</name>